<evidence type="ECO:0000256" key="3">
    <source>
        <dbReference type="SAM" id="SignalP"/>
    </source>
</evidence>
<dbReference type="PhylomeDB" id="E9G986"/>
<reference evidence="4 5" key="1">
    <citation type="journal article" date="2011" name="Science">
        <title>The ecoresponsive genome of Daphnia pulex.</title>
        <authorList>
            <person name="Colbourne J.K."/>
            <person name="Pfrender M.E."/>
            <person name="Gilbert D."/>
            <person name="Thomas W.K."/>
            <person name="Tucker A."/>
            <person name="Oakley T.H."/>
            <person name="Tokishita S."/>
            <person name="Aerts A."/>
            <person name="Arnold G.J."/>
            <person name="Basu M.K."/>
            <person name="Bauer D.J."/>
            <person name="Caceres C.E."/>
            <person name="Carmel L."/>
            <person name="Casola C."/>
            <person name="Choi J.H."/>
            <person name="Detter J.C."/>
            <person name="Dong Q."/>
            <person name="Dusheyko S."/>
            <person name="Eads B.D."/>
            <person name="Frohlich T."/>
            <person name="Geiler-Samerotte K.A."/>
            <person name="Gerlach D."/>
            <person name="Hatcher P."/>
            <person name="Jogdeo S."/>
            <person name="Krijgsveld J."/>
            <person name="Kriventseva E.V."/>
            <person name="Kultz D."/>
            <person name="Laforsch C."/>
            <person name="Lindquist E."/>
            <person name="Lopez J."/>
            <person name="Manak J.R."/>
            <person name="Muller J."/>
            <person name="Pangilinan J."/>
            <person name="Patwardhan R.P."/>
            <person name="Pitluck S."/>
            <person name="Pritham E.J."/>
            <person name="Rechtsteiner A."/>
            <person name="Rho M."/>
            <person name="Rogozin I.B."/>
            <person name="Sakarya O."/>
            <person name="Salamov A."/>
            <person name="Schaack S."/>
            <person name="Shapiro H."/>
            <person name="Shiga Y."/>
            <person name="Skalitzky C."/>
            <person name="Smith Z."/>
            <person name="Souvorov A."/>
            <person name="Sung W."/>
            <person name="Tang Z."/>
            <person name="Tsuchiya D."/>
            <person name="Tu H."/>
            <person name="Vos H."/>
            <person name="Wang M."/>
            <person name="Wolf Y.I."/>
            <person name="Yamagata H."/>
            <person name="Yamada T."/>
            <person name="Ye Y."/>
            <person name="Shaw J.R."/>
            <person name="Andrews J."/>
            <person name="Crease T.J."/>
            <person name="Tang H."/>
            <person name="Lucas S.M."/>
            <person name="Robertson H.M."/>
            <person name="Bork P."/>
            <person name="Koonin E.V."/>
            <person name="Zdobnov E.M."/>
            <person name="Grigoriev I.V."/>
            <person name="Lynch M."/>
            <person name="Boore J.L."/>
        </authorList>
    </citation>
    <scope>NUCLEOTIDE SEQUENCE [LARGE SCALE GENOMIC DNA]</scope>
</reference>
<dbReference type="PROSITE" id="PS51155">
    <property type="entry name" value="CHIT_BIND_RR_2"/>
    <property type="match status" value="1"/>
</dbReference>
<keyword evidence="5" id="KW-1185">Reference proteome</keyword>
<dbReference type="HOGENOM" id="CLU_075165_4_1_1"/>
<evidence type="ECO:0008006" key="6">
    <source>
        <dbReference type="Google" id="ProtNLM"/>
    </source>
</evidence>
<dbReference type="Proteomes" id="UP000000305">
    <property type="component" value="Unassembled WGS sequence"/>
</dbReference>
<organism evidence="4 5">
    <name type="scientific">Daphnia pulex</name>
    <name type="common">Water flea</name>
    <dbReference type="NCBI Taxonomy" id="6669"/>
    <lineage>
        <taxon>Eukaryota</taxon>
        <taxon>Metazoa</taxon>
        <taxon>Ecdysozoa</taxon>
        <taxon>Arthropoda</taxon>
        <taxon>Crustacea</taxon>
        <taxon>Branchiopoda</taxon>
        <taxon>Diplostraca</taxon>
        <taxon>Cladocera</taxon>
        <taxon>Anomopoda</taxon>
        <taxon>Daphniidae</taxon>
        <taxon>Daphnia</taxon>
    </lineage>
</organism>
<dbReference type="OrthoDB" id="6418165at2759"/>
<sequence length="129" mass="14126">MQVIILAALIAVAAASNAYPPKAYPAYPAPAYPAPSYGKSYDYAPQPYSFDWEVNDAPSYNNYGHSEKSDGKVTTGSYRVALPDGRTQIVTYKADSYGYVADVKYEGVAKYPEYKPAAYYSAPAYKAPY</sequence>
<evidence type="ECO:0000256" key="1">
    <source>
        <dbReference type="ARBA" id="ARBA00022460"/>
    </source>
</evidence>
<dbReference type="PANTHER" id="PTHR12236:SF79">
    <property type="entry name" value="CUTICULAR PROTEIN 50CB-RELATED"/>
    <property type="match status" value="1"/>
</dbReference>
<dbReference type="FunCoup" id="E9G986">
    <property type="interactions" value="159"/>
</dbReference>
<evidence type="ECO:0000313" key="5">
    <source>
        <dbReference type="Proteomes" id="UP000000305"/>
    </source>
</evidence>
<dbReference type="EMBL" id="GL732535">
    <property type="protein sequence ID" value="EFX84096.1"/>
    <property type="molecule type" value="Genomic_DNA"/>
</dbReference>
<dbReference type="AlphaFoldDB" id="E9G986"/>
<feature type="chain" id="PRO_5003236774" description="Cuticle protein" evidence="3">
    <location>
        <begin position="19"/>
        <end position="129"/>
    </location>
</feature>
<dbReference type="InParanoid" id="E9G986"/>
<dbReference type="OMA" id="PEVHATX"/>
<dbReference type="STRING" id="6669.E9G986"/>
<feature type="signal peptide" evidence="3">
    <location>
        <begin position="1"/>
        <end position="18"/>
    </location>
</feature>
<dbReference type="InterPro" id="IPR031311">
    <property type="entry name" value="CHIT_BIND_RR_consensus"/>
</dbReference>
<name>E9G986_DAPPU</name>
<dbReference type="eggNOG" id="ENOG502S4KI">
    <property type="taxonomic scope" value="Eukaryota"/>
</dbReference>
<dbReference type="PROSITE" id="PS00233">
    <property type="entry name" value="CHIT_BIND_RR_1"/>
    <property type="match status" value="1"/>
</dbReference>
<keyword evidence="1 2" id="KW-0193">Cuticle</keyword>
<dbReference type="KEGG" id="dpx:DAPPUDRAFT_301391"/>
<dbReference type="InterPro" id="IPR000618">
    <property type="entry name" value="Insect_cuticle"/>
</dbReference>
<keyword evidence="3" id="KW-0732">Signal</keyword>
<dbReference type="GO" id="GO:0042302">
    <property type="term" value="F:structural constituent of cuticle"/>
    <property type="evidence" value="ECO:0007669"/>
    <property type="project" value="UniProtKB-UniRule"/>
</dbReference>
<evidence type="ECO:0000256" key="2">
    <source>
        <dbReference type="PROSITE-ProRule" id="PRU00497"/>
    </source>
</evidence>
<dbReference type="GO" id="GO:0031012">
    <property type="term" value="C:extracellular matrix"/>
    <property type="evidence" value="ECO:0000318"/>
    <property type="project" value="GO_Central"/>
</dbReference>
<gene>
    <name evidence="4" type="ORF">DAPPUDRAFT_301391</name>
</gene>
<dbReference type="InterPro" id="IPR051217">
    <property type="entry name" value="Insect_Cuticle_Struc_Prot"/>
</dbReference>
<protein>
    <recommendedName>
        <fullName evidence="6">Cuticle protein</fullName>
    </recommendedName>
</protein>
<evidence type="ECO:0000313" key="4">
    <source>
        <dbReference type="EMBL" id="EFX84096.1"/>
    </source>
</evidence>
<accession>E9G986</accession>
<proteinExistence type="predicted"/>
<dbReference type="PANTHER" id="PTHR12236">
    <property type="entry name" value="STRUCTURAL CONTITUENT OF CUTICLE"/>
    <property type="match status" value="1"/>
</dbReference>
<dbReference type="Pfam" id="PF00379">
    <property type="entry name" value="Chitin_bind_4"/>
    <property type="match status" value="1"/>
</dbReference>